<comment type="caution">
    <text evidence="2">The sequence shown here is derived from an EMBL/GenBank/DDBJ whole genome shotgun (WGS) entry which is preliminary data.</text>
</comment>
<reference evidence="2 3" key="1">
    <citation type="journal article" date="2013" name="Mar. Genomics">
        <title>Expression of sulfatases in Rhodopirellula baltica and the diversity of sulfatases in the genus Rhodopirellula.</title>
        <authorList>
            <person name="Wegner C.E."/>
            <person name="Richter-Heitmann T."/>
            <person name="Klindworth A."/>
            <person name="Klockow C."/>
            <person name="Richter M."/>
            <person name="Achstetter T."/>
            <person name="Glockner F.O."/>
            <person name="Harder J."/>
        </authorList>
    </citation>
    <scope>NUCLEOTIDE SEQUENCE [LARGE SCALE GENOMIC DNA]</scope>
    <source>
        <strain evidence="2 3">SH398</strain>
    </source>
</reference>
<organism evidence="2 3">
    <name type="scientific">Rhodopirellula europaea SH398</name>
    <dbReference type="NCBI Taxonomy" id="1263868"/>
    <lineage>
        <taxon>Bacteria</taxon>
        <taxon>Pseudomonadati</taxon>
        <taxon>Planctomycetota</taxon>
        <taxon>Planctomycetia</taxon>
        <taxon>Pirellulales</taxon>
        <taxon>Pirellulaceae</taxon>
        <taxon>Rhodopirellula</taxon>
    </lineage>
</organism>
<feature type="domain" description="Cysteine-rich CPCC" evidence="1">
    <location>
        <begin position="14"/>
        <end position="79"/>
    </location>
</feature>
<dbReference type="PATRIC" id="fig|1263868.3.peg.1576"/>
<name>M5S8Z2_9BACT</name>
<evidence type="ECO:0000313" key="3">
    <source>
        <dbReference type="Proteomes" id="UP000011996"/>
    </source>
</evidence>
<dbReference type="STRING" id="1263868.RESH_01468"/>
<dbReference type="Proteomes" id="UP000011996">
    <property type="component" value="Unassembled WGS sequence"/>
</dbReference>
<gene>
    <name evidence="2" type="ORF">RESH_01468</name>
</gene>
<dbReference type="EMBL" id="ANOF01000053">
    <property type="protein sequence ID" value="EMI27955.1"/>
    <property type="molecule type" value="Genomic_DNA"/>
</dbReference>
<dbReference type="InterPro" id="IPR025983">
    <property type="entry name" value="Cys_rich_CPCC"/>
</dbReference>
<dbReference type="AlphaFoldDB" id="M5S8Z2"/>
<sequence>MFAPNLPINRFPNACPCCGYATLDARGEYDICTVCWWEDDGQDNDDANVVRGGPNANLSLTRARINFLSTGIFQPSRTDLRDKQQPVDSLVQQRFFTFDESTSTIAEPALGWSTTIRELDDDQSRSLYSIGDHVRVVVNYRNKTPRTGAIDTAIWHHKLGIWHYRLVDDAGHSISKRYEAPDLVATSQTSGNNAVNGSRR</sequence>
<dbReference type="RefSeq" id="WP_008664956.1">
    <property type="nucleotide sequence ID" value="NZ_ANOF01000053.1"/>
</dbReference>
<dbReference type="Pfam" id="PF14206">
    <property type="entry name" value="Cys_rich_CPCC"/>
    <property type="match status" value="1"/>
</dbReference>
<evidence type="ECO:0000259" key="1">
    <source>
        <dbReference type="Pfam" id="PF14206"/>
    </source>
</evidence>
<evidence type="ECO:0000313" key="2">
    <source>
        <dbReference type="EMBL" id="EMI27955.1"/>
    </source>
</evidence>
<dbReference type="OrthoDB" id="1456570at2"/>
<proteinExistence type="predicted"/>
<accession>M5S8Z2</accession>
<protein>
    <recommendedName>
        <fullName evidence="1">Cysteine-rich CPCC domain-containing protein</fullName>
    </recommendedName>
</protein>